<feature type="transmembrane region" description="Helical" evidence="11">
    <location>
        <begin position="110"/>
        <end position="132"/>
    </location>
</feature>
<keyword evidence="13" id="KW-1185">Reference proteome</keyword>
<keyword evidence="5 11" id="KW-0812">Transmembrane</keyword>
<evidence type="ECO:0000313" key="12">
    <source>
        <dbReference type="EMBL" id="MBT0769733.1"/>
    </source>
</evidence>
<feature type="transmembrane region" description="Helical" evidence="11">
    <location>
        <begin position="144"/>
        <end position="164"/>
    </location>
</feature>
<evidence type="ECO:0000256" key="10">
    <source>
        <dbReference type="ARBA" id="ARBA00023201"/>
    </source>
</evidence>
<feature type="transmembrane region" description="Helical" evidence="11">
    <location>
        <begin position="233"/>
        <end position="257"/>
    </location>
</feature>
<reference evidence="12 13" key="1">
    <citation type="submission" date="2021-05" db="EMBL/GenBank/DDBJ databases">
        <title>Kineosporia and Streptomyces sp. nov. two new marine actinobacteria isolated from Coral.</title>
        <authorList>
            <person name="Buangrab K."/>
            <person name="Sutthacheep M."/>
            <person name="Yeemin T."/>
            <person name="Harunari E."/>
            <person name="Igarashi Y."/>
            <person name="Kanchanasin P."/>
            <person name="Tanasupawat S."/>
            <person name="Phongsopitanun W."/>
        </authorList>
    </citation>
    <scope>NUCLEOTIDE SEQUENCE [LARGE SCALE GENOMIC DNA]</scope>
    <source>
        <strain evidence="12 13">J2-2</strain>
    </source>
</reference>
<gene>
    <name evidence="11 12" type="primary">nhaA</name>
    <name evidence="12" type="ORF">KIH74_12415</name>
</gene>
<comment type="function">
    <text evidence="11">Na(+)/H(+) antiporter that extrudes sodium in exchange for external protons.</text>
</comment>
<comment type="similarity">
    <text evidence="11">Belongs to the NhaA Na(+)/H(+) (TC 2.A.33) antiporter family.</text>
</comment>
<evidence type="ECO:0000256" key="5">
    <source>
        <dbReference type="ARBA" id="ARBA00022692"/>
    </source>
</evidence>
<keyword evidence="4 11" id="KW-1003">Cell membrane</keyword>
<keyword evidence="3 11" id="KW-0050">Antiport</keyword>
<feature type="transmembrane region" description="Helical" evidence="11">
    <location>
        <begin position="378"/>
        <end position="402"/>
    </location>
</feature>
<dbReference type="Pfam" id="PF06965">
    <property type="entry name" value="Na_H_antiport_1"/>
    <property type="match status" value="1"/>
</dbReference>
<dbReference type="PANTHER" id="PTHR30341">
    <property type="entry name" value="SODIUM ION/PROTON ANTIPORTER NHAA-RELATED"/>
    <property type="match status" value="1"/>
</dbReference>
<evidence type="ECO:0000256" key="2">
    <source>
        <dbReference type="ARBA" id="ARBA00022448"/>
    </source>
</evidence>
<dbReference type="InterPro" id="IPR004670">
    <property type="entry name" value="NhaA"/>
</dbReference>
<feature type="transmembrane region" description="Helical" evidence="11">
    <location>
        <begin position="176"/>
        <end position="195"/>
    </location>
</feature>
<sequence length="468" mass="49209">MAVSLRPGPPLRFVTPSMTPALRRYIANEAGSAAVLLAASVLALVWVNSPWSESYHHLWELPVRMGIGDAVFELDLHHFVNDAAMAVFFMVVGLEVARETIAGELSDRRIMSVPAIGAVGGLCVPILIYLAINGLFGDGGEAMHGWGIVMSSDTAFVLGVLALFGPRCPDRLRLFLLALAVVDDIGAIAVMAIFYSDDIQIVPLLVMIGILALFLALRWIGVWRLEPYLALTLALWFAAYACGVHPTLAGVLAGLLIPASSPESSRGRELVVFGRALIENPSADGVRLANLAASATVSANQRLQSWLHPWSAFVVIPAFGLANAGVELSAETLEAAATSTVTIGVALGLILGNGLGITAFSIAALRTGVGVLPGGVRYGHLFGAALLAGIGFTISLFITDLAFTDQLLRDEAKIGILVGSLVAAVIGAWALRVMGERMPLCSPAGDSAPPELPPLPWTAPQFPKAFGR</sequence>
<evidence type="ECO:0000256" key="8">
    <source>
        <dbReference type="ARBA" id="ARBA00023065"/>
    </source>
</evidence>
<keyword evidence="2 11" id="KW-0813">Transport</keyword>
<evidence type="ECO:0000256" key="3">
    <source>
        <dbReference type="ARBA" id="ARBA00022449"/>
    </source>
</evidence>
<comment type="subcellular location">
    <subcellularLocation>
        <location evidence="1">Cell inner membrane</location>
        <topology evidence="1">Multi-pass membrane protein</topology>
    </subcellularLocation>
    <subcellularLocation>
        <location evidence="11">Cell membrane</location>
        <topology evidence="11">Multi-pass membrane protein</topology>
    </subcellularLocation>
</comment>
<evidence type="ECO:0000256" key="9">
    <source>
        <dbReference type="ARBA" id="ARBA00023136"/>
    </source>
</evidence>
<dbReference type="Proteomes" id="UP001197247">
    <property type="component" value="Unassembled WGS sequence"/>
</dbReference>
<feature type="transmembrane region" description="Helical" evidence="11">
    <location>
        <begin position="341"/>
        <end position="366"/>
    </location>
</feature>
<keyword evidence="9 11" id="KW-0472">Membrane</keyword>
<dbReference type="NCBIfam" id="TIGR00773">
    <property type="entry name" value="NhaA"/>
    <property type="match status" value="1"/>
</dbReference>
<keyword evidence="10 11" id="KW-0739">Sodium transport</keyword>
<keyword evidence="7 11" id="KW-0915">Sodium</keyword>
<dbReference type="InterPro" id="IPR023171">
    <property type="entry name" value="Na/H_antiporter_dom_sf"/>
</dbReference>
<dbReference type="RefSeq" id="WP_214156024.1">
    <property type="nucleotide sequence ID" value="NZ_JAHBAY010000004.1"/>
</dbReference>
<feature type="transmembrane region" description="Helical" evidence="11">
    <location>
        <begin position="79"/>
        <end position="98"/>
    </location>
</feature>
<comment type="catalytic activity">
    <reaction evidence="11">
        <text>Na(+)(in) + 2 H(+)(out) = Na(+)(out) + 2 H(+)(in)</text>
        <dbReference type="Rhea" id="RHEA:29251"/>
        <dbReference type="ChEBI" id="CHEBI:15378"/>
        <dbReference type="ChEBI" id="CHEBI:29101"/>
    </reaction>
</comment>
<comment type="caution">
    <text evidence="12">The sequence shown here is derived from an EMBL/GenBank/DDBJ whole genome shotgun (WGS) entry which is preliminary data.</text>
</comment>
<keyword evidence="8 11" id="KW-0406">Ion transport</keyword>
<dbReference type="HAMAP" id="MF_01844">
    <property type="entry name" value="NhaA"/>
    <property type="match status" value="1"/>
</dbReference>
<protein>
    <recommendedName>
        <fullName evidence="11">Na(+)/H(+) antiporter NhaA</fullName>
    </recommendedName>
    <alternativeName>
        <fullName evidence="11">Sodium/proton antiporter NhaA</fullName>
    </alternativeName>
</protein>
<organism evidence="12 13">
    <name type="scientific">Kineosporia corallincola</name>
    <dbReference type="NCBI Taxonomy" id="2835133"/>
    <lineage>
        <taxon>Bacteria</taxon>
        <taxon>Bacillati</taxon>
        <taxon>Actinomycetota</taxon>
        <taxon>Actinomycetes</taxon>
        <taxon>Kineosporiales</taxon>
        <taxon>Kineosporiaceae</taxon>
        <taxon>Kineosporia</taxon>
    </lineage>
</organism>
<evidence type="ECO:0000313" key="13">
    <source>
        <dbReference type="Proteomes" id="UP001197247"/>
    </source>
</evidence>
<feature type="transmembrane region" description="Helical" evidence="11">
    <location>
        <begin position="201"/>
        <end position="221"/>
    </location>
</feature>
<evidence type="ECO:0000256" key="11">
    <source>
        <dbReference type="HAMAP-Rule" id="MF_01844"/>
    </source>
</evidence>
<evidence type="ECO:0000256" key="6">
    <source>
        <dbReference type="ARBA" id="ARBA00022989"/>
    </source>
</evidence>
<dbReference type="Gene3D" id="1.20.1530.10">
    <property type="entry name" value="Na+/H+ antiporter like domain"/>
    <property type="match status" value="1"/>
</dbReference>
<feature type="transmembrane region" description="Helical" evidence="11">
    <location>
        <begin position="25"/>
        <end position="47"/>
    </location>
</feature>
<dbReference type="EMBL" id="JAHBAY010000004">
    <property type="protein sequence ID" value="MBT0769733.1"/>
    <property type="molecule type" value="Genomic_DNA"/>
</dbReference>
<name>A0ABS5TFV2_9ACTN</name>
<proteinExistence type="inferred from homology"/>
<feature type="transmembrane region" description="Helical" evidence="11">
    <location>
        <begin position="414"/>
        <end position="431"/>
    </location>
</feature>
<evidence type="ECO:0000256" key="1">
    <source>
        <dbReference type="ARBA" id="ARBA00004429"/>
    </source>
</evidence>
<accession>A0ABS5TFV2</accession>
<keyword evidence="6 11" id="KW-1133">Transmembrane helix</keyword>
<dbReference type="PANTHER" id="PTHR30341:SF0">
    <property type="entry name" value="NA(+)_H(+) ANTIPORTER NHAA"/>
    <property type="match status" value="1"/>
</dbReference>
<evidence type="ECO:0000256" key="4">
    <source>
        <dbReference type="ARBA" id="ARBA00022475"/>
    </source>
</evidence>
<evidence type="ECO:0000256" key="7">
    <source>
        <dbReference type="ARBA" id="ARBA00023053"/>
    </source>
</evidence>